<evidence type="ECO:0000256" key="4">
    <source>
        <dbReference type="ARBA" id="ARBA00022989"/>
    </source>
</evidence>
<evidence type="ECO:0000256" key="5">
    <source>
        <dbReference type="ARBA" id="ARBA00023136"/>
    </source>
</evidence>
<comment type="subcellular location">
    <subcellularLocation>
        <location evidence="1">Cell membrane</location>
        <topology evidence="1">Multi-pass membrane protein</topology>
    </subcellularLocation>
</comment>
<evidence type="ECO:0000256" key="2">
    <source>
        <dbReference type="ARBA" id="ARBA00022475"/>
    </source>
</evidence>
<evidence type="ECO:0000259" key="7">
    <source>
        <dbReference type="Pfam" id="PF13396"/>
    </source>
</evidence>
<accession>A0A4U1CZ14</accession>
<feature type="transmembrane region" description="Helical" evidence="6">
    <location>
        <begin position="38"/>
        <end position="58"/>
    </location>
</feature>
<comment type="caution">
    <text evidence="8">The sequence shown here is derived from an EMBL/GenBank/DDBJ whole genome shotgun (WGS) entry which is preliminary data.</text>
</comment>
<dbReference type="GO" id="GO:0005886">
    <property type="term" value="C:plasma membrane"/>
    <property type="evidence" value="ECO:0007669"/>
    <property type="project" value="UniProtKB-SubCell"/>
</dbReference>
<organism evidence="8 9">
    <name type="scientific">Robertmurraya kyonggiensis</name>
    <dbReference type="NCBI Taxonomy" id="1037680"/>
    <lineage>
        <taxon>Bacteria</taxon>
        <taxon>Bacillati</taxon>
        <taxon>Bacillota</taxon>
        <taxon>Bacilli</taxon>
        <taxon>Bacillales</taxon>
        <taxon>Bacillaceae</taxon>
        <taxon>Robertmurraya</taxon>
    </lineage>
</organism>
<evidence type="ECO:0000256" key="6">
    <source>
        <dbReference type="SAM" id="Phobius"/>
    </source>
</evidence>
<dbReference type="AlphaFoldDB" id="A0A4U1CZ14"/>
<dbReference type="EMBL" id="SWBM01000005">
    <property type="protein sequence ID" value="TKC15275.1"/>
    <property type="molecule type" value="Genomic_DNA"/>
</dbReference>
<gene>
    <name evidence="8" type="ORF">FA727_17735</name>
</gene>
<reference evidence="8 9" key="1">
    <citation type="journal article" date="2011" name="J. Microbiol.">
        <title>Bacillus kyonggiensis sp. nov., isolated from soil of a lettuce field.</title>
        <authorList>
            <person name="Dong K."/>
            <person name="Lee S."/>
        </authorList>
    </citation>
    <scope>NUCLEOTIDE SEQUENCE [LARGE SCALE GENOMIC DNA]</scope>
    <source>
        <strain evidence="8 9">NB22</strain>
    </source>
</reference>
<feature type="domain" description="Cardiolipin synthase N-terminal" evidence="7">
    <location>
        <begin position="18"/>
        <end position="60"/>
    </location>
</feature>
<dbReference type="OrthoDB" id="3243324at2"/>
<protein>
    <submittedName>
        <fullName evidence="8">PLDc_N domain-containing protein</fullName>
    </submittedName>
</protein>
<dbReference type="Proteomes" id="UP000307756">
    <property type="component" value="Unassembled WGS sequence"/>
</dbReference>
<evidence type="ECO:0000313" key="8">
    <source>
        <dbReference type="EMBL" id="TKC15275.1"/>
    </source>
</evidence>
<keyword evidence="3 6" id="KW-0812">Transmembrane</keyword>
<keyword evidence="5 6" id="KW-0472">Membrane</keyword>
<dbReference type="Pfam" id="PF13396">
    <property type="entry name" value="PLDc_N"/>
    <property type="match status" value="1"/>
</dbReference>
<proteinExistence type="predicted"/>
<sequence>MTEINWAIITPLIILQAILIIMALVNCIKQEKTNGPKWMWFLIIICISIFGPILYFILGQKKE</sequence>
<feature type="transmembrane region" description="Helical" evidence="6">
    <location>
        <begin position="6"/>
        <end position="26"/>
    </location>
</feature>
<evidence type="ECO:0000313" key="9">
    <source>
        <dbReference type="Proteomes" id="UP000307756"/>
    </source>
</evidence>
<keyword evidence="9" id="KW-1185">Reference proteome</keyword>
<dbReference type="RefSeq" id="WP_136832885.1">
    <property type="nucleotide sequence ID" value="NZ_SWBM01000005.1"/>
</dbReference>
<keyword evidence="2" id="KW-1003">Cell membrane</keyword>
<evidence type="ECO:0000256" key="3">
    <source>
        <dbReference type="ARBA" id="ARBA00022692"/>
    </source>
</evidence>
<evidence type="ECO:0000256" key="1">
    <source>
        <dbReference type="ARBA" id="ARBA00004651"/>
    </source>
</evidence>
<dbReference type="InterPro" id="IPR027379">
    <property type="entry name" value="CLS_N"/>
</dbReference>
<name>A0A4U1CZ14_9BACI</name>
<keyword evidence="4 6" id="KW-1133">Transmembrane helix</keyword>